<keyword evidence="4" id="KW-0539">Nucleus</keyword>
<dbReference type="SMART" id="SM00066">
    <property type="entry name" value="GAL4"/>
    <property type="match status" value="1"/>
</dbReference>
<dbReference type="CDD" id="cd12148">
    <property type="entry name" value="fungal_TF_MHR"/>
    <property type="match status" value="1"/>
</dbReference>
<dbReference type="HOGENOM" id="CLU_011777_0_0_1"/>
<dbReference type="InterPro" id="IPR036864">
    <property type="entry name" value="Zn2-C6_fun-type_DNA-bd_sf"/>
</dbReference>
<dbReference type="SMART" id="SM00906">
    <property type="entry name" value="Fungal_trans"/>
    <property type="match status" value="1"/>
</dbReference>
<accession>W9CV81</accession>
<feature type="compositionally biased region" description="Basic residues" evidence="5">
    <location>
        <begin position="11"/>
        <end position="24"/>
    </location>
</feature>
<dbReference type="PANTHER" id="PTHR47424">
    <property type="entry name" value="REGULATORY PROTEIN GAL4"/>
    <property type="match status" value="1"/>
</dbReference>
<dbReference type="Gene3D" id="4.10.240.10">
    <property type="entry name" value="Zn(2)-C6 fungal-type DNA-binding domain"/>
    <property type="match status" value="1"/>
</dbReference>
<dbReference type="InterPro" id="IPR007219">
    <property type="entry name" value="XnlR_reg_dom"/>
</dbReference>
<dbReference type="PROSITE" id="PS00463">
    <property type="entry name" value="ZN2_CY6_FUNGAL_1"/>
    <property type="match status" value="1"/>
</dbReference>
<keyword evidence="8" id="KW-1185">Reference proteome</keyword>
<dbReference type="InterPro" id="IPR051127">
    <property type="entry name" value="Fungal_SecMet_Regulators"/>
</dbReference>
<evidence type="ECO:0000256" key="4">
    <source>
        <dbReference type="ARBA" id="ARBA00023242"/>
    </source>
</evidence>
<dbReference type="GO" id="GO:0003677">
    <property type="term" value="F:DNA binding"/>
    <property type="evidence" value="ECO:0007669"/>
    <property type="project" value="InterPro"/>
</dbReference>
<gene>
    <name evidence="7" type="ORF">SBOR_1206</name>
</gene>
<dbReference type="PROSITE" id="PS50048">
    <property type="entry name" value="ZN2_CY6_FUNGAL_2"/>
    <property type="match status" value="1"/>
</dbReference>
<dbReference type="InterPro" id="IPR001138">
    <property type="entry name" value="Zn2Cys6_DnaBD"/>
</dbReference>
<keyword evidence="3" id="KW-0804">Transcription</keyword>
<feature type="domain" description="Zn(2)-C6 fungal-type" evidence="6">
    <location>
        <begin position="34"/>
        <end position="65"/>
    </location>
</feature>
<feature type="region of interest" description="Disordered" evidence="5">
    <location>
        <begin position="856"/>
        <end position="884"/>
    </location>
</feature>
<evidence type="ECO:0000256" key="2">
    <source>
        <dbReference type="ARBA" id="ARBA00023015"/>
    </source>
</evidence>
<dbReference type="GO" id="GO:0000981">
    <property type="term" value="F:DNA-binding transcription factor activity, RNA polymerase II-specific"/>
    <property type="evidence" value="ECO:0007669"/>
    <property type="project" value="InterPro"/>
</dbReference>
<name>W9CV81_SCLBF</name>
<organism evidence="7 8">
    <name type="scientific">Sclerotinia borealis (strain F-4128)</name>
    <dbReference type="NCBI Taxonomy" id="1432307"/>
    <lineage>
        <taxon>Eukaryota</taxon>
        <taxon>Fungi</taxon>
        <taxon>Dikarya</taxon>
        <taxon>Ascomycota</taxon>
        <taxon>Pezizomycotina</taxon>
        <taxon>Leotiomycetes</taxon>
        <taxon>Helotiales</taxon>
        <taxon>Sclerotiniaceae</taxon>
        <taxon>Sclerotinia</taxon>
    </lineage>
</organism>
<evidence type="ECO:0000259" key="6">
    <source>
        <dbReference type="PROSITE" id="PS50048"/>
    </source>
</evidence>
<evidence type="ECO:0000256" key="3">
    <source>
        <dbReference type="ARBA" id="ARBA00023163"/>
    </source>
</evidence>
<dbReference type="PANTHER" id="PTHR47424:SF6">
    <property type="entry name" value="PROLINE UTILIZATION TRANS-ACTIVATOR"/>
    <property type="match status" value="1"/>
</dbReference>
<evidence type="ECO:0000313" key="8">
    <source>
        <dbReference type="Proteomes" id="UP000019487"/>
    </source>
</evidence>
<dbReference type="SUPFAM" id="SSF57701">
    <property type="entry name" value="Zn2/Cys6 DNA-binding domain"/>
    <property type="match status" value="1"/>
</dbReference>
<dbReference type="EMBL" id="AYSA01000042">
    <property type="protein sequence ID" value="ESZ98425.1"/>
    <property type="molecule type" value="Genomic_DNA"/>
</dbReference>
<keyword evidence="1" id="KW-0479">Metal-binding</keyword>
<evidence type="ECO:0000313" key="7">
    <source>
        <dbReference type="EMBL" id="ESZ98425.1"/>
    </source>
</evidence>
<evidence type="ECO:0000256" key="5">
    <source>
        <dbReference type="SAM" id="MobiDB-lite"/>
    </source>
</evidence>
<feature type="compositionally biased region" description="Polar residues" evidence="5">
    <location>
        <begin position="864"/>
        <end position="884"/>
    </location>
</feature>
<evidence type="ECO:0000256" key="1">
    <source>
        <dbReference type="ARBA" id="ARBA00022723"/>
    </source>
</evidence>
<keyword evidence="2" id="KW-0805">Transcription regulation</keyword>
<feature type="region of interest" description="Disordered" evidence="5">
    <location>
        <begin position="1"/>
        <end position="24"/>
    </location>
</feature>
<protein>
    <recommendedName>
        <fullName evidence="6">Zn(2)-C6 fungal-type domain-containing protein</fullName>
    </recommendedName>
</protein>
<dbReference type="OrthoDB" id="3364175at2759"/>
<dbReference type="GO" id="GO:0008270">
    <property type="term" value="F:zinc ion binding"/>
    <property type="evidence" value="ECO:0007669"/>
    <property type="project" value="InterPro"/>
</dbReference>
<dbReference type="GO" id="GO:0006351">
    <property type="term" value="P:DNA-templated transcription"/>
    <property type="evidence" value="ECO:0007669"/>
    <property type="project" value="InterPro"/>
</dbReference>
<dbReference type="STRING" id="1432307.W9CV81"/>
<dbReference type="Pfam" id="PF04082">
    <property type="entry name" value="Fungal_trans"/>
    <property type="match status" value="1"/>
</dbReference>
<proteinExistence type="predicted"/>
<dbReference type="CDD" id="cd00067">
    <property type="entry name" value="GAL4"/>
    <property type="match status" value="1"/>
</dbReference>
<sequence>MDPTNTEKPQKKPQRKPPRKARIAPEKRKRILVSCDRCKKRRVRCIPTVEGSCQICLDAKVKCEFNAPRKKRIYGSHETLSKRFRVLEDLVEGLFPDKDTSDIDVLYEIAAIYEVTLPDFAGDIKVPNEELFSQIPKELAESPAHSEGSQQTMRHEPIVAAEKSVALSSVPQERLVPTPAGRTSHYIGPSSSFGFVLTSRSMVKEYVGNLRAVQPDHPSLELMADFAESRWSKALEPKVAEEKHTAPGPADLERDARVPNRSHVISVLTGKDPSGEAPLSLLVPAREVADVLTGSFFDRVHPNYMLFHRRSFEHRYDLMWSQLDIQVQDFEPGWLCSVIMALVLGAQALEPHDDTYLELIRRYVVWVEEHVYQLQCSSTLVNVQALLLLQLYQHNLSERNTAFMMLGAASRMAMNLGMHHEGAINDLDPIEREVRRRVWWTIYIHEHNACTILGRPCAIDDREVSACFPDEDLLDGSACVPKNYVAEFVRLTKIMADTSRKMYPSSSIPAPNAEQLRVRIANQLLTELDSWHGSLPPNLRLEYPTSSPTHVRAVHLLHLQFHLIQSLVVRPFILRKVAVQLSRNVKKHVLSPSLDKLELELSYKGGLYSKQAIMLAHKLITSNLFNGVTWVDSYYIYHSVIVIALDFLAKDEPDTEEDTARRKAVFEIKDAMDNVRLCPLFVILTQVGFQLAEIVGIVDSYAINAHSQQIDTRYLQPNVQEIPDIDFSLENSQQGSMGVIDFFLQGDHVNLPWRVGPDSFNHSPQVSAPMTGAFLDRGVPVMDELAVATTMQAQMQPQQPYMDWPAGYELNPFSQTQYGHSQAGPSHIGNGNGNDNSIHHAHPHYVNMADPAHAHAQYAHSQAGPSHSNGNGRSLNNYEMQRNN</sequence>
<reference evidence="7 8" key="1">
    <citation type="journal article" date="2014" name="Genome Announc.">
        <title>Draft genome sequence of Sclerotinia borealis, a psychrophilic plant pathogenic fungus.</title>
        <authorList>
            <person name="Mardanov A.V."/>
            <person name="Beletsky A.V."/>
            <person name="Kadnikov V.V."/>
            <person name="Ignatov A.N."/>
            <person name="Ravin N.V."/>
        </authorList>
    </citation>
    <scope>NUCLEOTIDE SEQUENCE [LARGE SCALE GENOMIC DNA]</scope>
    <source>
        <strain evidence="8">F-4157</strain>
    </source>
</reference>
<dbReference type="AlphaFoldDB" id="W9CV81"/>
<dbReference type="Proteomes" id="UP000019487">
    <property type="component" value="Unassembled WGS sequence"/>
</dbReference>
<comment type="caution">
    <text evidence="7">The sequence shown here is derived from an EMBL/GenBank/DDBJ whole genome shotgun (WGS) entry which is preliminary data.</text>
</comment>